<gene>
    <name evidence="3" type="primary">LOC106815349</name>
</gene>
<dbReference type="InterPro" id="IPR045206">
    <property type="entry name" value="Maestro_heat-like_prot"/>
</dbReference>
<dbReference type="Pfam" id="PF21047">
    <property type="entry name" value="HEAT_Maestro"/>
    <property type="match status" value="1"/>
</dbReference>
<dbReference type="InterPro" id="IPR048465">
    <property type="entry name" value="Maestro-like_HEAT"/>
</dbReference>
<dbReference type="GeneID" id="106815349"/>
<dbReference type="RefSeq" id="XP_014675283.1">
    <property type="nucleotide sequence ID" value="XM_014819797.1"/>
</dbReference>
<feature type="domain" description="Maestro-like HEAT-repeats" evidence="1">
    <location>
        <begin position="1"/>
        <end position="105"/>
    </location>
</feature>
<dbReference type="PANTHER" id="PTHR23120">
    <property type="entry name" value="MAESTRO-RELATED HEAT DOMAIN-CONTAINING"/>
    <property type="match status" value="1"/>
</dbReference>
<evidence type="ECO:0000313" key="3">
    <source>
        <dbReference type="RefSeq" id="XP_014675283.1"/>
    </source>
</evidence>
<accession>A0ABM1ESW2</accession>
<proteinExistence type="predicted"/>
<evidence type="ECO:0000313" key="2">
    <source>
        <dbReference type="Proteomes" id="UP000695022"/>
    </source>
</evidence>
<name>A0ABM1ESW2_PRICU</name>
<dbReference type="PANTHER" id="PTHR23120:SF0">
    <property type="entry name" value="MAESTRO HEAT-LIKE REPEAT FAMILY MEMBER 1"/>
    <property type="match status" value="1"/>
</dbReference>
<organism evidence="2 3">
    <name type="scientific">Priapulus caudatus</name>
    <name type="common">Priapulid worm</name>
    <dbReference type="NCBI Taxonomy" id="37621"/>
    <lineage>
        <taxon>Eukaryota</taxon>
        <taxon>Metazoa</taxon>
        <taxon>Ecdysozoa</taxon>
        <taxon>Scalidophora</taxon>
        <taxon>Priapulida</taxon>
        <taxon>Priapulimorpha</taxon>
        <taxon>Priapulimorphida</taxon>
        <taxon>Priapulidae</taxon>
        <taxon>Priapulus</taxon>
    </lineage>
</organism>
<evidence type="ECO:0000259" key="1">
    <source>
        <dbReference type="Pfam" id="PF21047"/>
    </source>
</evidence>
<dbReference type="Proteomes" id="UP000695022">
    <property type="component" value="Unplaced"/>
</dbReference>
<reference evidence="3" key="1">
    <citation type="submission" date="2025-08" db="UniProtKB">
        <authorList>
            <consortium name="RefSeq"/>
        </authorList>
    </citation>
    <scope>IDENTIFICATION</scope>
</reference>
<protein>
    <submittedName>
        <fullName evidence="3">Maestro heat-like repeat-containing protein family member 1</fullName>
    </submittedName>
</protein>
<keyword evidence="2" id="KW-1185">Reference proteome</keyword>
<sequence length="125" mass="13887">MSAACEVLYCYHENKEFGVGNSTTFTNLGRHVGVLVPRVSDPLVSVRQLAIGAIQSLLQIQLLYQGTPRDDEDAMISALSVLKERVARDDPNALFSVVSDLSKVSFQLINIIKTFINLYLIFEII</sequence>